<proteinExistence type="predicted"/>
<evidence type="ECO:0000313" key="2">
    <source>
        <dbReference type="Proteomes" id="UP001454036"/>
    </source>
</evidence>
<evidence type="ECO:0000313" key="1">
    <source>
        <dbReference type="EMBL" id="GAA0156625.1"/>
    </source>
</evidence>
<keyword evidence="2" id="KW-1185">Reference proteome</keyword>
<protein>
    <recommendedName>
        <fullName evidence="3">MULE transposase domain-containing protein</fullName>
    </recommendedName>
</protein>
<dbReference type="EMBL" id="BAABME010002913">
    <property type="protein sequence ID" value="GAA0156625.1"/>
    <property type="molecule type" value="Genomic_DNA"/>
</dbReference>
<gene>
    <name evidence="1" type="ORF">LIER_14077</name>
</gene>
<evidence type="ECO:0008006" key="3">
    <source>
        <dbReference type="Google" id="ProtNLM"/>
    </source>
</evidence>
<reference evidence="1 2" key="1">
    <citation type="submission" date="2024-01" db="EMBL/GenBank/DDBJ databases">
        <title>The complete chloroplast genome sequence of Lithospermum erythrorhizon: insights into the phylogenetic relationship among Boraginaceae species and the maternal lineages of purple gromwells.</title>
        <authorList>
            <person name="Okada T."/>
            <person name="Watanabe K."/>
        </authorList>
    </citation>
    <scope>NUCLEOTIDE SEQUENCE [LARGE SCALE GENOMIC DNA]</scope>
</reference>
<dbReference type="Proteomes" id="UP001454036">
    <property type="component" value="Unassembled WGS sequence"/>
</dbReference>
<comment type="caution">
    <text evidence="1">The sequence shown here is derived from an EMBL/GenBank/DDBJ whole genome shotgun (WGS) entry which is preliminary data.</text>
</comment>
<name>A0AAV3PY73_LITER</name>
<dbReference type="AlphaFoldDB" id="A0AAV3PY73"/>
<organism evidence="1 2">
    <name type="scientific">Lithospermum erythrorhizon</name>
    <name type="common">Purple gromwell</name>
    <name type="synonym">Lithospermum officinale var. erythrorhizon</name>
    <dbReference type="NCBI Taxonomy" id="34254"/>
    <lineage>
        <taxon>Eukaryota</taxon>
        <taxon>Viridiplantae</taxon>
        <taxon>Streptophyta</taxon>
        <taxon>Embryophyta</taxon>
        <taxon>Tracheophyta</taxon>
        <taxon>Spermatophyta</taxon>
        <taxon>Magnoliopsida</taxon>
        <taxon>eudicotyledons</taxon>
        <taxon>Gunneridae</taxon>
        <taxon>Pentapetalae</taxon>
        <taxon>asterids</taxon>
        <taxon>lamiids</taxon>
        <taxon>Boraginales</taxon>
        <taxon>Boraginaceae</taxon>
        <taxon>Boraginoideae</taxon>
        <taxon>Lithospermeae</taxon>
        <taxon>Lithospermum</taxon>
    </lineage>
</organism>
<accession>A0AAV3PY73</accession>
<sequence>MRMIKSTWLAKVLQDSFRLLPDMFISVLRLAIDKKYGLLITDNQARRTKEVVLKAIQVALDPNNGRWPLCWTIVEKENKKTWKWFVQALIEYIGIVDEEDYVIISDRRKV</sequence>